<feature type="domain" description="DNA methylase adenine-specific" evidence="9">
    <location>
        <begin position="145"/>
        <end position="453"/>
    </location>
</feature>
<dbReference type="GO" id="GO:0032259">
    <property type="term" value="P:methylation"/>
    <property type="evidence" value="ECO:0007669"/>
    <property type="project" value="UniProtKB-KW"/>
</dbReference>
<evidence type="ECO:0000256" key="3">
    <source>
        <dbReference type="ARBA" id="ARBA00022603"/>
    </source>
</evidence>
<evidence type="ECO:0000256" key="7">
    <source>
        <dbReference type="ARBA" id="ARBA00047942"/>
    </source>
</evidence>
<evidence type="ECO:0000259" key="10">
    <source>
        <dbReference type="Pfam" id="PF12161"/>
    </source>
</evidence>
<dbReference type="GO" id="GO:0009007">
    <property type="term" value="F:site-specific DNA-methyltransferase (adenine-specific) activity"/>
    <property type="evidence" value="ECO:0007669"/>
    <property type="project" value="UniProtKB-EC"/>
</dbReference>
<organism evidence="11 12">
    <name type="scientific">Turicibacter bilis</name>
    <dbReference type="NCBI Taxonomy" id="2735723"/>
    <lineage>
        <taxon>Bacteria</taxon>
        <taxon>Bacillati</taxon>
        <taxon>Bacillota</taxon>
        <taxon>Erysipelotrichia</taxon>
        <taxon>Erysipelotrichales</taxon>
        <taxon>Turicibacteraceae</taxon>
        <taxon>Turicibacter</taxon>
    </lineage>
</organism>
<keyword evidence="8" id="KW-0175">Coiled coil</keyword>
<dbReference type="EC" id="2.1.1.72" evidence="2"/>
<evidence type="ECO:0000313" key="12">
    <source>
        <dbReference type="Proteomes" id="UP001058072"/>
    </source>
</evidence>
<dbReference type="Proteomes" id="UP001058072">
    <property type="component" value="Chromosome"/>
</dbReference>
<evidence type="ECO:0000259" key="9">
    <source>
        <dbReference type="Pfam" id="PF02384"/>
    </source>
</evidence>
<keyword evidence="3 11" id="KW-0489">Methyltransferase</keyword>
<dbReference type="SUPFAM" id="SSF53335">
    <property type="entry name" value="S-adenosyl-L-methionine-dependent methyltransferases"/>
    <property type="match status" value="1"/>
</dbReference>
<dbReference type="InterPro" id="IPR038333">
    <property type="entry name" value="T1MK-like_N_sf"/>
</dbReference>
<protein>
    <recommendedName>
        <fullName evidence="2">site-specific DNA-methyltransferase (adenine-specific)</fullName>
        <ecNumber evidence="2">2.1.1.72</ecNumber>
    </recommendedName>
</protein>
<evidence type="ECO:0000256" key="4">
    <source>
        <dbReference type="ARBA" id="ARBA00022679"/>
    </source>
</evidence>
<sequence length="494" mass="56192">MATIGFEEKLWQAADKLRNNMNPSEYQHVVLGLIFLKYVSDTFNERYVELLADDPEFAEDRDEYISEGVFWVPEHARWSYISDHSKQPEIGQIVDQALDSIEKENDSLRGVLPKNYSRPELDKRILGEIIDLFTNINVGGEDARDKDVLGRVYEYFLGKFGANEGGEFYTPKSVVKLMVEMIQPYKGKVYDPACGSGGMFVQSYKFVKEHSGNTFDISVYGQEWNPTTWKLAKMNLAIRGIENNLGAKNADTFGEDLHPTLKADYVLANPPFNDSDWGGALLENDARWKWGVPPAGNANYAWLSHMVDKLNQNGIAATVLANGSLSSNTSNEGVIRQNMITADLVDCIVALPDKLFYSTGIPVCIWIMNRNKSHKGKTLFIDGRKLGTMVTRRLRELTDEEIRKIADTYINYKNDENYEDIQGFCKVASLDEIREHDYILTPGRYVGIEEADDDGEPFEEKMERLIQQLAQQFQKSKELEDEIRKQLGGIGYEF</sequence>
<dbReference type="Gene3D" id="3.40.50.150">
    <property type="entry name" value="Vaccinia Virus protein VP39"/>
    <property type="match status" value="1"/>
</dbReference>
<gene>
    <name evidence="11" type="ORF">J0J70_10075</name>
</gene>
<dbReference type="Pfam" id="PF12161">
    <property type="entry name" value="HsdM_N"/>
    <property type="match status" value="1"/>
</dbReference>
<keyword evidence="5" id="KW-0949">S-adenosyl-L-methionine</keyword>
<accession>A0A9Q9CG52</accession>
<dbReference type="GO" id="GO:0008170">
    <property type="term" value="F:N-methyltransferase activity"/>
    <property type="evidence" value="ECO:0007669"/>
    <property type="project" value="InterPro"/>
</dbReference>
<dbReference type="AlphaFoldDB" id="A0A9Q9CG52"/>
<dbReference type="InterPro" id="IPR029063">
    <property type="entry name" value="SAM-dependent_MTases_sf"/>
</dbReference>
<dbReference type="Gene3D" id="1.20.1260.30">
    <property type="match status" value="1"/>
</dbReference>
<dbReference type="Pfam" id="PF02384">
    <property type="entry name" value="N6_Mtase"/>
    <property type="match status" value="1"/>
</dbReference>
<dbReference type="PRINTS" id="PR00507">
    <property type="entry name" value="N12N6MTFRASE"/>
</dbReference>
<keyword evidence="4" id="KW-0808">Transferase</keyword>
<dbReference type="GO" id="GO:0003677">
    <property type="term" value="F:DNA binding"/>
    <property type="evidence" value="ECO:0007669"/>
    <property type="project" value="InterPro"/>
</dbReference>
<dbReference type="EMBL" id="CP071250">
    <property type="protein sequence ID" value="UUF07955.1"/>
    <property type="molecule type" value="Genomic_DNA"/>
</dbReference>
<dbReference type="InterPro" id="IPR002052">
    <property type="entry name" value="DNA_methylase_N6_adenine_CS"/>
</dbReference>
<evidence type="ECO:0000313" key="11">
    <source>
        <dbReference type="EMBL" id="UUF07955.1"/>
    </source>
</evidence>
<feature type="domain" description="N6 adenine-specific DNA methyltransferase N-terminal" evidence="10">
    <location>
        <begin position="7"/>
        <end position="133"/>
    </location>
</feature>
<comment type="catalytic activity">
    <reaction evidence="7">
        <text>a 2'-deoxyadenosine in DNA + S-adenosyl-L-methionine = an N(6)-methyl-2'-deoxyadenosine in DNA + S-adenosyl-L-homocysteine + H(+)</text>
        <dbReference type="Rhea" id="RHEA:15197"/>
        <dbReference type="Rhea" id="RHEA-COMP:12418"/>
        <dbReference type="Rhea" id="RHEA-COMP:12419"/>
        <dbReference type="ChEBI" id="CHEBI:15378"/>
        <dbReference type="ChEBI" id="CHEBI:57856"/>
        <dbReference type="ChEBI" id="CHEBI:59789"/>
        <dbReference type="ChEBI" id="CHEBI:90615"/>
        <dbReference type="ChEBI" id="CHEBI:90616"/>
        <dbReference type="EC" id="2.1.1.72"/>
    </reaction>
</comment>
<keyword evidence="6" id="KW-0680">Restriction system</keyword>
<evidence type="ECO:0000256" key="2">
    <source>
        <dbReference type="ARBA" id="ARBA00011900"/>
    </source>
</evidence>
<dbReference type="PROSITE" id="PS00092">
    <property type="entry name" value="N6_MTASE"/>
    <property type="match status" value="1"/>
</dbReference>
<dbReference type="InterPro" id="IPR003356">
    <property type="entry name" value="DNA_methylase_A-5"/>
</dbReference>
<evidence type="ECO:0000256" key="5">
    <source>
        <dbReference type="ARBA" id="ARBA00022691"/>
    </source>
</evidence>
<dbReference type="RefSeq" id="WP_212724622.1">
    <property type="nucleotide sequence ID" value="NZ_CP071250.1"/>
</dbReference>
<name>A0A9Q9CG52_9FIRM</name>
<evidence type="ECO:0000256" key="8">
    <source>
        <dbReference type="SAM" id="Coils"/>
    </source>
</evidence>
<comment type="similarity">
    <text evidence="1">Belongs to the N(4)/N(6)-methyltransferase family.</text>
</comment>
<evidence type="ECO:0000256" key="1">
    <source>
        <dbReference type="ARBA" id="ARBA00006594"/>
    </source>
</evidence>
<evidence type="ECO:0000256" key="6">
    <source>
        <dbReference type="ARBA" id="ARBA00022747"/>
    </source>
</evidence>
<dbReference type="PANTHER" id="PTHR42998">
    <property type="entry name" value="TYPE I RESTRICTION ENZYME HINDVIIP M PROTEIN-RELATED"/>
    <property type="match status" value="1"/>
</dbReference>
<dbReference type="InterPro" id="IPR052916">
    <property type="entry name" value="Type-I_RE_MTase_Subunit"/>
</dbReference>
<dbReference type="GO" id="GO:0009307">
    <property type="term" value="P:DNA restriction-modification system"/>
    <property type="evidence" value="ECO:0007669"/>
    <property type="project" value="UniProtKB-KW"/>
</dbReference>
<reference evidence="11" key="1">
    <citation type="submission" date="2021-03" db="EMBL/GenBank/DDBJ databases">
        <title>Comparative Genomics and Metabolomics in the genus Turicibacter.</title>
        <authorList>
            <person name="Maki J."/>
            <person name="Looft T."/>
        </authorList>
    </citation>
    <scope>NUCLEOTIDE SEQUENCE</scope>
    <source>
        <strain evidence="11">ISU324</strain>
    </source>
</reference>
<feature type="coiled-coil region" evidence="8">
    <location>
        <begin position="459"/>
        <end position="486"/>
    </location>
</feature>
<proteinExistence type="inferred from homology"/>
<dbReference type="InterPro" id="IPR022749">
    <property type="entry name" value="D12N6_MeTrfase_N"/>
</dbReference>
<dbReference type="PANTHER" id="PTHR42998:SF1">
    <property type="entry name" value="TYPE I RESTRICTION ENZYME HINDI METHYLASE SUBUNIT"/>
    <property type="match status" value="1"/>
</dbReference>
<dbReference type="REBASE" id="647759">
    <property type="entry name" value="M.Tbi324ORF10075P"/>
</dbReference>